<evidence type="ECO:0000259" key="6">
    <source>
        <dbReference type="Pfam" id="PF17102"/>
    </source>
</evidence>
<proteinExistence type="inferred from homology"/>
<dbReference type="Pfam" id="PF17101">
    <property type="entry name" value="Stealth_CR1"/>
    <property type="match status" value="1"/>
</dbReference>
<gene>
    <name evidence="7" type="ORF">V3330_17225</name>
</gene>
<feature type="domain" description="Stealth protein CR2 conserved region 2" evidence="4">
    <location>
        <begin position="39"/>
        <end position="138"/>
    </location>
</feature>
<evidence type="ECO:0000313" key="7">
    <source>
        <dbReference type="EMBL" id="MEJ8569371.1"/>
    </source>
</evidence>
<dbReference type="InterPro" id="IPR031357">
    <property type="entry name" value="Stealth_CR3"/>
</dbReference>
<reference evidence="7 8" key="1">
    <citation type="submission" date="2024-02" db="EMBL/GenBank/DDBJ databases">
        <title>A novel Wenzhouxiangellaceae bacterium, isolated from coastal sediments.</title>
        <authorList>
            <person name="Du Z.-J."/>
            <person name="Ye Y.-Q."/>
            <person name="Zhang X.-Y."/>
        </authorList>
    </citation>
    <scope>NUCLEOTIDE SEQUENCE [LARGE SCALE GENOMIC DNA]</scope>
    <source>
        <strain evidence="7 8">CH-27</strain>
    </source>
</reference>
<dbReference type="RefSeq" id="WP_354696693.1">
    <property type="nucleotide sequence ID" value="NZ_JAZHOG010000013.1"/>
</dbReference>
<dbReference type="GO" id="GO:0016772">
    <property type="term" value="F:transferase activity, transferring phosphorus-containing groups"/>
    <property type="evidence" value="ECO:0007669"/>
    <property type="project" value="InterPro"/>
</dbReference>
<sequence>MIDAVYTWVDGGDPEFCRALRAAAPEAGAFDARQHLYECNDELRYSLRSVERHLPWIRRIHLVTNGQKPDWLIMGDKIRLVPHRAVFPDPRVLPTFNSHAIELNLHRIPDLSAKFLYLNDDLFVGRPTSEDVFLDSAGDRFFLEGIHLDRDLDDANLTDRACRRTLAIASARLDAPPPEWMPTHTPQLYDTEIIRELERLFADEFERTRKSPFRSSRDFLLRIAYATHVMANGGRPVRLASGGPDYSLVRLNTGFAARLRDLQTVRSQRPRFFCLNNEPAAGWSGRFADRLTPGFLRLYFPGRSRFEKPSRFHRAARAES</sequence>
<organism evidence="7 8">
    <name type="scientific">Elongatibacter sediminis</name>
    <dbReference type="NCBI Taxonomy" id="3119006"/>
    <lineage>
        <taxon>Bacteria</taxon>
        <taxon>Pseudomonadati</taxon>
        <taxon>Pseudomonadota</taxon>
        <taxon>Gammaproteobacteria</taxon>
        <taxon>Chromatiales</taxon>
        <taxon>Wenzhouxiangellaceae</taxon>
        <taxon>Elongatibacter</taxon>
    </lineage>
</organism>
<dbReference type="PANTHER" id="PTHR24045:SF0">
    <property type="entry name" value="N-ACETYLGLUCOSAMINE-1-PHOSPHOTRANSFERASE SUBUNITS ALPHA_BETA"/>
    <property type="match status" value="1"/>
</dbReference>
<dbReference type="InterPro" id="IPR047141">
    <property type="entry name" value="Stealth"/>
</dbReference>
<evidence type="ECO:0000259" key="5">
    <source>
        <dbReference type="Pfam" id="PF17101"/>
    </source>
</evidence>
<dbReference type="AlphaFoldDB" id="A0AAW9RHW2"/>
<keyword evidence="2" id="KW-0808">Transferase</keyword>
<dbReference type="InterPro" id="IPR031358">
    <property type="entry name" value="Stealth_CR1"/>
</dbReference>
<comment type="caution">
    <text evidence="7">The sequence shown here is derived from an EMBL/GenBank/DDBJ whole genome shotgun (WGS) entry which is preliminary data.</text>
</comment>
<dbReference type="PANTHER" id="PTHR24045">
    <property type="match status" value="1"/>
</dbReference>
<name>A0AAW9RHW2_9GAMM</name>
<feature type="domain" description="Stealth protein CR3 conserved region 3" evidence="6">
    <location>
        <begin position="183"/>
        <end position="220"/>
    </location>
</feature>
<evidence type="ECO:0000313" key="8">
    <source>
        <dbReference type="Proteomes" id="UP001359886"/>
    </source>
</evidence>
<evidence type="ECO:0000256" key="2">
    <source>
        <dbReference type="ARBA" id="ARBA00022679"/>
    </source>
</evidence>
<feature type="domain" description="Stealth protein CR1 conserved region 1" evidence="5">
    <location>
        <begin position="2"/>
        <end position="23"/>
    </location>
</feature>
<evidence type="ECO:0000256" key="3">
    <source>
        <dbReference type="ARBA" id="ARBA00023169"/>
    </source>
</evidence>
<dbReference type="GO" id="GO:0000271">
    <property type="term" value="P:polysaccharide biosynthetic process"/>
    <property type="evidence" value="ECO:0007669"/>
    <property type="project" value="UniProtKB-KW"/>
</dbReference>
<accession>A0AAW9RHW2</accession>
<dbReference type="Pfam" id="PF11380">
    <property type="entry name" value="Stealth_CR2"/>
    <property type="match status" value="1"/>
</dbReference>
<dbReference type="Proteomes" id="UP001359886">
    <property type="component" value="Unassembled WGS sequence"/>
</dbReference>
<dbReference type="InterPro" id="IPR021520">
    <property type="entry name" value="Stealth_CR2"/>
</dbReference>
<evidence type="ECO:0000256" key="1">
    <source>
        <dbReference type="ARBA" id="ARBA00007583"/>
    </source>
</evidence>
<comment type="similarity">
    <text evidence="1">Belongs to the stealth family.</text>
</comment>
<evidence type="ECO:0000259" key="4">
    <source>
        <dbReference type="Pfam" id="PF11380"/>
    </source>
</evidence>
<protein>
    <submittedName>
        <fullName evidence="7">Stealth conserved region 3 domain-containing protein</fullName>
    </submittedName>
</protein>
<keyword evidence="8" id="KW-1185">Reference proteome</keyword>
<dbReference type="Pfam" id="PF17102">
    <property type="entry name" value="Stealth_CR3"/>
    <property type="match status" value="1"/>
</dbReference>
<keyword evidence="3" id="KW-0270">Exopolysaccharide synthesis</keyword>
<dbReference type="EMBL" id="JAZHOG010000013">
    <property type="protein sequence ID" value="MEJ8569371.1"/>
    <property type="molecule type" value="Genomic_DNA"/>
</dbReference>